<reference evidence="6 7" key="2">
    <citation type="submission" date="2020-03" db="EMBL/GenBank/DDBJ databases">
        <authorList>
            <person name="Ichikawa N."/>
            <person name="Kimura A."/>
            <person name="Kitahashi Y."/>
            <person name="Uohara A."/>
        </authorList>
    </citation>
    <scope>NUCLEOTIDE SEQUENCE [LARGE SCALE GENOMIC DNA]</scope>
    <source>
        <strain evidence="6 7">NBRC 107702</strain>
    </source>
</reference>
<evidence type="ECO:0000256" key="3">
    <source>
        <dbReference type="ARBA" id="ARBA00022692"/>
    </source>
</evidence>
<gene>
    <name evidence="6" type="ORF">Pflav_021780</name>
</gene>
<keyword evidence="5" id="KW-0472">Membrane</keyword>
<dbReference type="Gene3D" id="1.20.1440.20">
    <property type="entry name" value="LemA-like domain"/>
    <property type="match status" value="1"/>
</dbReference>
<evidence type="ECO:0000256" key="1">
    <source>
        <dbReference type="ARBA" id="ARBA00004167"/>
    </source>
</evidence>
<evidence type="ECO:0000256" key="4">
    <source>
        <dbReference type="ARBA" id="ARBA00022989"/>
    </source>
</evidence>
<dbReference type="RefSeq" id="WP_269474485.1">
    <property type="nucleotide sequence ID" value="NZ_AP022870.1"/>
</dbReference>
<dbReference type="KEGG" id="pfla:Pflav_021780"/>
<dbReference type="EMBL" id="AP022870">
    <property type="protein sequence ID" value="BCB75768.1"/>
    <property type="molecule type" value="Genomic_DNA"/>
</dbReference>
<proteinExistence type="inferred from homology"/>
<dbReference type="Pfam" id="PF04011">
    <property type="entry name" value="LemA"/>
    <property type="match status" value="1"/>
</dbReference>
<name>A0A6F8XPS6_9ACTN</name>
<evidence type="ECO:0000256" key="2">
    <source>
        <dbReference type="ARBA" id="ARBA00008854"/>
    </source>
</evidence>
<evidence type="ECO:0000256" key="5">
    <source>
        <dbReference type="ARBA" id="ARBA00023136"/>
    </source>
</evidence>
<comment type="similarity">
    <text evidence="2">Belongs to the LemA family.</text>
</comment>
<protein>
    <recommendedName>
        <fullName evidence="8">LemA family protein</fullName>
    </recommendedName>
</protein>
<dbReference type="AlphaFoldDB" id="A0A6F8XPS6"/>
<organism evidence="6 7">
    <name type="scientific">Phytohabitans flavus</name>
    <dbReference type="NCBI Taxonomy" id="1076124"/>
    <lineage>
        <taxon>Bacteria</taxon>
        <taxon>Bacillati</taxon>
        <taxon>Actinomycetota</taxon>
        <taxon>Actinomycetes</taxon>
        <taxon>Micromonosporales</taxon>
        <taxon>Micromonosporaceae</taxon>
    </lineage>
</organism>
<accession>A0A6F8XPS6</accession>
<reference evidence="6 7" key="1">
    <citation type="submission" date="2020-03" db="EMBL/GenBank/DDBJ databases">
        <title>Whole genome shotgun sequence of Phytohabitans flavus NBRC 107702.</title>
        <authorList>
            <person name="Komaki H."/>
            <person name="Tamura T."/>
        </authorList>
    </citation>
    <scope>NUCLEOTIDE SEQUENCE [LARGE SCALE GENOMIC DNA]</scope>
    <source>
        <strain evidence="6 7">NBRC 107702</strain>
    </source>
</reference>
<evidence type="ECO:0000313" key="7">
    <source>
        <dbReference type="Proteomes" id="UP000502508"/>
    </source>
</evidence>
<evidence type="ECO:0000313" key="6">
    <source>
        <dbReference type="EMBL" id="BCB75768.1"/>
    </source>
</evidence>
<keyword evidence="4" id="KW-1133">Transmembrane helix</keyword>
<dbReference type="SUPFAM" id="SSF140478">
    <property type="entry name" value="LemA-like"/>
    <property type="match status" value="1"/>
</dbReference>
<keyword evidence="3" id="KW-0812">Transmembrane</keyword>
<dbReference type="GO" id="GO:0016020">
    <property type="term" value="C:membrane"/>
    <property type="evidence" value="ECO:0007669"/>
    <property type="project" value="UniProtKB-SubCell"/>
</dbReference>
<dbReference type="PANTHER" id="PTHR34478">
    <property type="entry name" value="PROTEIN LEMA"/>
    <property type="match status" value="1"/>
</dbReference>
<evidence type="ECO:0008006" key="8">
    <source>
        <dbReference type="Google" id="ProtNLM"/>
    </source>
</evidence>
<dbReference type="InterPro" id="IPR007156">
    <property type="entry name" value="MamQ_LemA"/>
</dbReference>
<dbReference type="Proteomes" id="UP000502508">
    <property type="component" value="Chromosome"/>
</dbReference>
<sequence length="91" mass="9986">MLTQTLGRLFAVAEAYPDLKANHNFAALQAELANTEDKIAYARQFYNSAVQTFNTSVQTLPINVIAGLGGFRAMDFFQADGGERGPVQVRF</sequence>
<dbReference type="InterPro" id="IPR023353">
    <property type="entry name" value="LemA-like_dom_sf"/>
</dbReference>
<keyword evidence="7" id="KW-1185">Reference proteome</keyword>
<comment type="subcellular location">
    <subcellularLocation>
        <location evidence="1">Membrane</location>
        <topology evidence="1">Single-pass membrane protein</topology>
    </subcellularLocation>
</comment>
<dbReference type="PANTHER" id="PTHR34478:SF2">
    <property type="entry name" value="MEMBRANE PROTEIN"/>
    <property type="match status" value="1"/>
</dbReference>